<keyword evidence="5" id="KW-1185">Reference proteome</keyword>
<dbReference type="InterPro" id="IPR013258">
    <property type="entry name" value="Striatin_N"/>
</dbReference>
<dbReference type="STRING" id="1071378.G0W5W5"/>
<name>G0W5W5_NAUDC</name>
<dbReference type="KEGG" id="ndi:NDAI_0B01420"/>
<dbReference type="RefSeq" id="XP_003668419.1">
    <property type="nucleotide sequence ID" value="XM_003668371.1"/>
</dbReference>
<evidence type="ECO:0000313" key="4">
    <source>
        <dbReference type="EMBL" id="CCD23176.1"/>
    </source>
</evidence>
<dbReference type="OrthoDB" id="727118at2759"/>
<dbReference type="eggNOG" id="KOG0642">
    <property type="taxonomic scope" value="Eukaryota"/>
</dbReference>
<feature type="region of interest" description="Disordered" evidence="2">
    <location>
        <begin position="74"/>
        <end position="93"/>
    </location>
</feature>
<proteinExistence type="predicted"/>
<evidence type="ECO:0000259" key="3">
    <source>
        <dbReference type="Pfam" id="PF08232"/>
    </source>
</evidence>
<reference evidence="4 5" key="1">
    <citation type="journal article" date="2011" name="Proc. Natl. Acad. Sci. U.S.A.">
        <title>Evolutionary erosion of yeast sex chromosomes by mating-type switching accidents.</title>
        <authorList>
            <person name="Gordon J.L."/>
            <person name="Armisen D."/>
            <person name="Proux-Wera E."/>
            <person name="Oheigeartaigh S.S."/>
            <person name="Byrne K.P."/>
            <person name="Wolfe K.H."/>
        </authorList>
    </citation>
    <scope>NUCLEOTIDE SEQUENCE [LARGE SCALE GENOMIC DNA]</scope>
    <source>
        <strain evidence="5">ATCC 10597 / BCRC 20456 / CBS 421 / NBRC 0211 / NRRL Y-12639</strain>
    </source>
</reference>
<dbReference type="OMA" id="ERDRITW"/>
<evidence type="ECO:0000256" key="1">
    <source>
        <dbReference type="ARBA" id="ARBA00023054"/>
    </source>
</evidence>
<protein>
    <recommendedName>
        <fullName evidence="3">Striatin N-terminal domain-containing protein</fullName>
    </recommendedName>
</protein>
<feature type="domain" description="Striatin N-terminal" evidence="3">
    <location>
        <begin position="17"/>
        <end position="61"/>
    </location>
</feature>
<evidence type="ECO:0000256" key="2">
    <source>
        <dbReference type="SAM" id="MobiDB-lite"/>
    </source>
</evidence>
<dbReference type="PANTHER" id="PTHR15653">
    <property type="entry name" value="STRIATIN"/>
    <property type="match status" value="1"/>
</dbReference>
<dbReference type="InterPro" id="IPR036322">
    <property type="entry name" value="WD40_repeat_dom_sf"/>
</dbReference>
<dbReference type="SUPFAM" id="SSF50978">
    <property type="entry name" value="WD40 repeat-like"/>
    <property type="match status" value="1"/>
</dbReference>
<feature type="compositionally biased region" description="Basic and acidic residues" evidence="2">
    <location>
        <begin position="74"/>
        <end position="90"/>
    </location>
</feature>
<sequence>MLPNQSFLQTTSAPHYTLPGVMHYLQTEFTKNERDRITWELERSEMKAKISQLEGENRDLRYKLAKLELKKESKKSNCESDLQETGKEQDEASLSSLIKSRTVIQENVKEIVYLLKNADVSNQLNLLNAKNDNMVHNMENLNLNLNSQPNVTIDPNHNIIEPNNDNANMLNTSQMFNLGHDQNSSNLQQNTAPMEDIGNIDEGGEQSETETIVLDDDSHPVSSSSSSLFKEPNFNKKMINNTVESFTRNDEDDINSTTERSDCDDINSKRIIWSSSPIKNLNVLKNNILTSSNDNSLKYGKIINENLDCKSMNVINENGKENYIKIFLIDSSIFLTITNVGVQLHNINEQKILSSLNIFEQESIDNIESIDFKNNRLLIGTNNRVYIWELKISTKEYNLEIINSYVIQIDTSKSILSAILGMTEKSLIILTSSPYEMIIYSFQGKLLQSIKLSENGSLTRRSESSASNTTNGKLYLNKETSKIIIQLNKHLSTYSFDHKKVIMQEHLEFEPIDMIFQNSKDIICFAFANGSIEVRKLNTFQNIIKQYNHYDETIGETGDTDGLVIQLLWQGQNKSHNQDQNQIPVIVSGGEDGILRLERIDDYI</sequence>
<dbReference type="InterPro" id="IPR051488">
    <property type="entry name" value="WD_repeat_striatin"/>
</dbReference>
<organism evidence="4 5">
    <name type="scientific">Naumovozyma dairenensis (strain ATCC 10597 / BCRC 20456 / CBS 421 / NBRC 0211 / NRRL Y-12639)</name>
    <name type="common">Saccharomyces dairenensis</name>
    <dbReference type="NCBI Taxonomy" id="1071378"/>
    <lineage>
        <taxon>Eukaryota</taxon>
        <taxon>Fungi</taxon>
        <taxon>Dikarya</taxon>
        <taxon>Ascomycota</taxon>
        <taxon>Saccharomycotina</taxon>
        <taxon>Saccharomycetes</taxon>
        <taxon>Saccharomycetales</taxon>
        <taxon>Saccharomycetaceae</taxon>
        <taxon>Naumovozyma</taxon>
    </lineage>
</organism>
<dbReference type="GeneID" id="11497832"/>
<dbReference type="Proteomes" id="UP000000689">
    <property type="component" value="Chromosome 2"/>
</dbReference>
<keyword evidence="1" id="KW-0175">Coiled coil</keyword>
<dbReference type="AlphaFoldDB" id="G0W5W5"/>
<dbReference type="Pfam" id="PF08232">
    <property type="entry name" value="Striatin"/>
    <property type="match status" value="1"/>
</dbReference>
<accession>G0W5W5</accession>
<evidence type="ECO:0000313" key="5">
    <source>
        <dbReference type="Proteomes" id="UP000000689"/>
    </source>
</evidence>
<dbReference type="EMBL" id="HE580268">
    <property type="protein sequence ID" value="CCD23176.1"/>
    <property type="molecule type" value="Genomic_DNA"/>
</dbReference>
<dbReference type="PANTHER" id="PTHR15653:SF0">
    <property type="entry name" value="CONNECTOR OF KINASE TO AP-1, ISOFORM E"/>
    <property type="match status" value="1"/>
</dbReference>
<gene>
    <name evidence="4" type="primary">NDAI0B01420</name>
    <name evidence="4" type="ordered locus">NDAI_0B01420</name>
</gene>
<dbReference type="HOGENOM" id="CLU_034775_0_0_1"/>